<protein>
    <submittedName>
        <fullName evidence="1">Uncharacterized protein</fullName>
    </submittedName>
</protein>
<proteinExistence type="predicted"/>
<evidence type="ECO:0000313" key="1">
    <source>
        <dbReference type="EMBL" id="KUM49714.1"/>
    </source>
</evidence>
<name>A0A101M273_PICGL</name>
<dbReference type="AlphaFoldDB" id="A0A101M273"/>
<comment type="caution">
    <text evidence="1">The sequence shown here is derived from an EMBL/GenBank/DDBJ whole genome shotgun (WGS) entry which is preliminary data.</text>
</comment>
<keyword evidence="1" id="KW-0496">Mitochondrion</keyword>
<reference evidence="1" key="1">
    <citation type="journal article" date="2015" name="Genome Biol. Evol.">
        <title>Organellar Genomes of White Spruce (Picea glauca): Assembly and Annotation.</title>
        <authorList>
            <person name="Jackman S.D."/>
            <person name="Warren R.L."/>
            <person name="Gibb E.A."/>
            <person name="Vandervalk B.P."/>
            <person name="Mohamadi H."/>
            <person name="Chu J."/>
            <person name="Raymond A."/>
            <person name="Pleasance S."/>
            <person name="Coope R."/>
            <person name="Wildung M.R."/>
            <person name="Ritland C.E."/>
            <person name="Bousquet J."/>
            <person name="Jones S.J."/>
            <person name="Bohlmann J."/>
            <person name="Birol I."/>
        </authorList>
    </citation>
    <scope>NUCLEOTIDE SEQUENCE [LARGE SCALE GENOMIC DNA]</scope>
    <source>
        <tissue evidence="1">Flushing bud</tissue>
    </source>
</reference>
<gene>
    <name evidence="1" type="ORF">ABT39_MTgene2941</name>
</gene>
<organism evidence="1">
    <name type="scientific">Picea glauca</name>
    <name type="common">White spruce</name>
    <name type="synonym">Pinus glauca</name>
    <dbReference type="NCBI Taxonomy" id="3330"/>
    <lineage>
        <taxon>Eukaryota</taxon>
        <taxon>Viridiplantae</taxon>
        <taxon>Streptophyta</taxon>
        <taxon>Embryophyta</taxon>
        <taxon>Tracheophyta</taxon>
        <taxon>Spermatophyta</taxon>
        <taxon>Pinopsida</taxon>
        <taxon>Pinidae</taxon>
        <taxon>Conifers I</taxon>
        <taxon>Pinales</taxon>
        <taxon>Pinaceae</taxon>
        <taxon>Picea</taxon>
    </lineage>
</organism>
<accession>A0A101M273</accession>
<sequence length="73" mass="8050">MNDNVSVIKKLPRVLALHGMAQKLTRHSTAHGLQRHRLGNAACDFEAYPALTWRLLDSESTRLLVVIARGSGS</sequence>
<geneLocation type="mitochondrion" evidence="1"/>
<dbReference type="EMBL" id="LKAM01000002">
    <property type="protein sequence ID" value="KUM49714.1"/>
    <property type="molecule type" value="Genomic_DNA"/>
</dbReference>